<accession>A0A2P5D154</accession>
<organism evidence="1 2">
    <name type="scientific">Parasponia andersonii</name>
    <name type="common">Sponia andersonii</name>
    <dbReference type="NCBI Taxonomy" id="3476"/>
    <lineage>
        <taxon>Eukaryota</taxon>
        <taxon>Viridiplantae</taxon>
        <taxon>Streptophyta</taxon>
        <taxon>Embryophyta</taxon>
        <taxon>Tracheophyta</taxon>
        <taxon>Spermatophyta</taxon>
        <taxon>Magnoliopsida</taxon>
        <taxon>eudicotyledons</taxon>
        <taxon>Gunneridae</taxon>
        <taxon>Pentapetalae</taxon>
        <taxon>rosids</taxon>
        <taxon>fabids</taxon>
        <taxon>Rosales</taxon>
        <taxon>Cannabaceae</taxon>
        <taxon>Parasponia</taxon>
    </lineage>
</organism>
<dbReference type="AlphaFoldDB" id="A0A2P5D154"/>
<dbReference type="Proteomes" id="UP000237105">
    <property type="component" value="Unassembled WGS sequence"/>
</dbReference>
<keyword evidence="2" id="KW-1185">Reference proteome</keyword>
<reference evidence="2" key="1">
    <citation type="submission" date="2016-06" db="EMBL/GenBank/DDBJ databases">
        <title>Parallel loss of symbiosis genes in relatives of nitrogen-fixing non-legume Parasponia.</title>
        <authorList>
            <person name="Van Velzen R."/>
            <person name="Holmer R."/>
            <person name="Bu F."/>
            <person name="Rutten L."/>
            <person name="Van Zeijl A."/>
            <person name="Liu W."/>
            <person name="Santuari L."/>
            <person name="Cao Q."/>
            <person name="Sharma T."/>
            <person name="Shen D."/>
            <person name="Roswanjaya Y."/>
            <person name="Wardhani T."/>
            <person name="Kalhor M.S."/>
            <person name="Jansen J."/>
            <person name="Van den Hoogen J."/>
            <person name="Gungor B."/>
            <person name="Hartog M."/>
            <person name="Hontelez J."/>
            <person name="Verver J."/>
            <person name="Yang W.-C."/>
            <person name="Schijlen E."/>
            <person name="Repin R."/>
            <person name="Schilthuizen M."/>
            <person name="Schranz E."/>
            <person name="Heidstra R."/>
            <person name="Miyata K."/>
            <person name="Fedorova E."/>
            <person name="Kohlen W."/>
            <person name="Bisseling T."/>
            <person name="Smit S."/>
            <person name="Geurts R."/>
        </authorList>
    </citation>
    <scope>NUCLEOTIDE SEQUENCE [LARGE SCALE GENOMIC DNA]</scope>
    <source>
        <strain evidence="2">cv. WU1-14</strain>
    </source>
</reference>
<evidence type="ECO:0000313" key="2">
    <source>
        <dbReference type="Proteomes" id="UP000237105"/>
    </source>
</evidence>
<sequence length="113" mass="12455">MRFRGRCHVDSEEGEAISIATTLEQGSEGNDLAGPVDRARHVEPLSLSYQTRPQLVPLGQLVVEHRHGPEHQLLEGEPWRELGPVHKREPATACDEVVVVVVAVLEHVSRVTG</sequence>
<dbReference type="OrthoDB" id="10287902at2759"/>
<protein>
    <submittedName>
        <fullName evidence="1">Uncharacterized protein</fullName>
    </submittedName>
</protein>
<gene>
    <name evidence="1" type="ORF">PanWU01x14_105790</name>
</gene>
<evidence type="ECO:0000313" key="1">
    <source>
        <dbReference type="EMBL" id="PON66997.1"/>
    </source>
</evidence>
<comment type="caution">
    <text evidence="1">The sequence shown here is derived from an EMBL/GenBank/DDBJ whole genome shotgun (WGS) entry which is preliminary data.</text>
</comment>
<name>A0A2P5D154_PARAD</name>
<proteinExistence type="predicted"/>
<dbReference type="EMBL" id="JXTB01000075">
    <property type="protein sequence ID" value="PON66997.1"/>
    <property type="molecule type" value="Genomic_DNA"/>
</dbReference>